<dbReference type="SUPFAM" id="SSF51161">
    <property type="entry name" value="Trimeric LpxA-like enzymes"/>
    <property type="match status" value="1"/>
</dbReference>
<dbReference type="GO" id="GO:0016740">
    <property type="term" value="F:transferase activity"/>
    <property type="evidence" value="ECO:0007669"/>
    <property type="project" value="UniProtKB-KW"/>
</dbReference>
<comment type="caution">
    <text evidence="2">The sequence shown here is derived from an EMBL/GenBank/DDBJ whole genome shotgun (WGS) entry which is preliminary data.</text>
</comment>
<evidence type="ECO:0000256" key="1">
    <source>
        <dbReference type="SAM" id="Phobius"/>
    </source>
</evidence>
<dbReference type="Gene3D" id="2.160.10.10">
    <property type="entry name" value="Hexapeptide repeat proteins"/>
    <property type="match status" value="1"/>
</dbReference>
<dbReference type="InterPro" id="IPR011004">
    <property type="entry name" value="Trimer_LpxA-like_sf"/>
</dbReference>
<dbReference type="PANTHER" id="PTHR42811">
    <property type="entry name" value="SERINE ACETYLTRANSFERASE"/>
    <property type="match status" value="1"/>
</dbReference>
<organism evidence="2 3">
    <name type="scientific">Algoriphagus chordae</name>
    <dbReference type="NCBI Taxonomy" id="237019"/>
    <lineage>
        <taxon>Bacteria</taxon>
        <taxon>Pseudomonadati</taxon>
        <taxon>Bacteroidota</taxon>
        <taxon>Cytophagia</taxon>
        <taxon>Cytophagales</taxon>
        <taxon>Cyclobacteriaceae</taxon>
        <taxon>Algoriphagus</taxon>
    </lineage>
</organism>
<evidence type="ECO:0000313" key="2">
    <source>
        <dbReference type="EMBL" id="PZX51435.1"/>
    </source>
</evidence>
<feature type="transmembrane region" description="Helical" evidence="1">
    <location>
        <begin position="21"/>
        <end position="40"/>
    </location>
</feature>
<dbReference type="OrthoDB" id="9812571at2"/>
<keyword evidence="1" id="KW-0812">Transmembrane</keyword>
<dbReference type="AlphaFoldDB" id="A0A2W7RL83"/>
<reference evidence="2 3" key="1">
    <citation type="submission" date="2018-06" db="EMBL/GenBank/DDBJ databases">
        <title>Genomic Encyclopedia of Archaeal and Bacterial Type Strains, Phase II (KMG-II): from individual species to whole genera.</title>
        <authorList>
            <person name="Goeker M."/>
        </authorList>
    </citation>
    <scope>NUCLEOTIDE SEQUENCE [LARGE SCALE GENOMIC DNA]</scope>
    <source>
        <strain evidence="2 3">DSM 19830</strain>
    </source>
</reference>
<dbReference type="RefSeq" id="WP_111319612.1">
    <property type="nucleotide sequence ID" value="NZ_QKZT01000009.1"/>
</dbReference>
<gene>
    <name evidence="2" type="ORF">LV85_02379</name>
</gene>
<keyword evidence="3" id="KW-1185">Reference proteome</keyword>
<sequence>MGQQFKYFGQDLKRMLGKYKIRILHIWLSRAFWGIFLYRLERSLFLLMGRPYEIIRVIFIPIYNLLQAYSNMDLNYKSDIKGGLLVLHPAMGVVVSGYAIIGENLTLTGGNVIGGKAGCGPGDIQVGNNCEMGANAVIIGPLKLGNSINIGASACVIRDCLEDNALLIGVPAKVLSQRKAEQ</sequence>
<keyword evidence="1" id="KW-1133">Transmembrane helix</keyword>
<proteinExistence type="predicted"/>
<dbReference type="Proteomes" id="UP000248882">
    <property type="component" value="Unassembled WGS sequence"/>
</dbReference>
<accession>A0A2W7RL83</accession>
<evidence type="ECO:0000313" key="3">
    <source>
        <dbReference type="Proteomes" id="UP000248882"/>
    </source>
</evidence>
<name>A0A2W7RL83_9BACT</name>
<protein>
    <submittedName>
        <fullName evidence="2">Serine O-acetyltransferase</fullName>
    </submittedName>
</protein>
<keyword evidence="2" id="KW-0808">Transferase</keyword>
<keyword evidence="1" id="KW-0472">Membrane</keyword>
<dbReference type="EMBL" id="QKZT01000009">
    <property type="protein sequence ID" value="PZX51435.1"/>
    <property type="molecule type" value="Genomic_DNA"/>
</dbReference>